<feature type="transmembrane region" description="Helical" evidence="2">
    <location>
        <begin position="179"/>
        <end position="197"/>
    </location>
</feature>
<keyword evidence="2" id="KW-1133">Transmembrane helix</keyword>
<accession>A0A4P6M0G6</accession>
<dbReference type="EMBL" id="CP035945">
    <property type="protein sequence ID" value="QBE97050.1"/>
    <property type="molecule type" value="Genomic_DNA"/>
</dbReference>
<dbReference type="KEGG" id="bpro:PMF13cell1_02599"/>
<keyword evidence="1" id="KW-0175">Coiled coil</keyword>
<feature type="transmembrane region" description="Helical" evidence="2">
    <location>
        <begin position="104"/>
        <end position="125"/>
    </location>
</feature>
<protein>
    <recommendedName>
        <fullName evidence="5">GHKL domain-containing protein</fullName>
    </recommendedName>
</protein>
<organism evidence="3 4">
    <name type="scientific">Blautia producta</name>
    <dbReference type="NCBI Taxonomy" id="33035"/>
    <lineage>
        <taxon>Bacteria</taxon>
        <taxon>Bacillati</taxon>
        <taxon>Bacillota</taxon>
        <taxon>Clostridia</taxon>
        <taxon>Lachnospirales</taxon>
        <taxon>Lachnospiraceae</taxon>
        <taxon>Blautia</taxon>
    </lineage>
</organism>
<evidence type="ECO:0008006" key="5">
    <source>
        <dbReference type="Google" id="ProtNLM"/>
    </source>
</evidence>
<feature type="transmembrane region" description="Helical" evidence="2">
    <location>
        <begin position="72"/>
        <end position="92"/>
    </location>
</feature>
<feature type="transmembrane region" description="Helical" evidence="2">
    <location>
        <begin position="145"/>
        <end position="167"/>
    </location>
</feature>
<evidence type="ECO:0000313" key="3">
    <source>
        <dbReference type="EMBL" id="QBE97050.1"/>
    </source>
</evidence>
<evidence type="ECO:0000313" key="4">
    <source>
        <dbReference type="Proteomes" id="UP000289794"/>
    </source>
</evidence>
<keyword evidence="2" id="KW-0472">Membrane</keyword>
<feature type="transmembrane region" description="Helical" evidence="2">
    <location>
        <begin position="203"/>
        <end position="225"/>
    </location>
</feature>
<name>A0A4P6M0G6_9FIRM</name>
<evidence type="ECO:0000256" key="2">
    <source>
        <dbReference type="SAM" id="Phobius"/>
    </source>
</evidence>
<proteinExistence type="predicted"/>
<dbReference type="AlphaFoldDB" id="A0A4P6M0G6"/>
<keyword evidence="2" id="KW-0812">Transmembrane</keyword>
<feature type="transmembrane region" description="Helical" evidence="2">
    <location>
        <begin position="12"/>
        <end position="34"/>
    </location>
</feature>
<dbReference type="Proteomes" id="UP000289794">
    <property type="component" value="Chromosome"/>
</dbReference>
<feature type="coiled-coil region" evidence="1">
    <location>
        <begin position="252"/>
        <end position="279"/>
    </location>
</feature>
<evidence type="ECO:0000256" key="1">
    <source>
        <dbReference type="SAM" id="Coils"/>
    </source>
</evidence>
<gene>
    <name evidence="3" type="ORF">PMF13cell1_02599</name>
</gene>
<feature type="transmembrane region" description="Helical" evidence="2">
    <location>
        <begin position="46"/>
        <end position="66"/>
    </location>
</feature>
<reference evidence="3 4" key="1">
    <citation type="submission" date="2019-01" db="EMBL/GenBank/DDBJ databases">
        <title>PMF-metabolizing Aryl O-demethylase.</title>
        <authorList>
            <person name="Kim M."/>
        </authorList>
    </citation>
    <scope>NUCLEOTIDE SEQUENCE [LARGE SCALE GENOMIC DNA]</scope>
    <source>
        <strain evidence="3 4">PMF1</strain>
    </source>
</reference>
<sequence>MMSVETMQVISTSFRIILVSGTNLGMATFVANTILDRRRNLWGMGLYWITKILFQITLLGYILPYYYGEPQWLQIVNVSCTLVFAVFTYVIYCYTFKDEFLKIAVGALGTEMTTVFLGYFGISLINLLEGRELWILNDRFQIMDLGIPIVDFTILLILHHFAVPLLHRFKEHKLRHRKVLWVLFTGYIMLGSVTMLTSHKSMVIAASLAVMTSCIIVFMVCCLIIKYQRKLKARQSFLTGQQKLAEANYGIIQEQIREMEIKQKKIDNQMEEIIQMEDSAVDSRRITDYLAELKENYEGIRSGIYCDNWMMDAVLCTQKDAYEHQGIRFQCRVQECDLGKIEEQDFIQILLKLLDFGMEMNQGMPGEKTVQLCVSAVKNQLMIDFSSTCDKGSQISKRTFREYLRKYQGTVQMNREGHSVDCILSLQRT</sequence>